<feature type="region of interest" description="Disordered" evidence="17">
    <location>
        <begin position="634"/>
        <end position="670"/>
    </location>
</feature>
<evidence type="ECO:0000256" key="18">
    <source>
        <dbReference type="SAM" id="Phobius"/>
    </source>
</evidence>
<dbReference type="InterPro" id="IPR008271">
    <property type="entry name" value="Ser/Thr_kinase_AS"/>
</dbReference>
<evidence type="ECO:0000256" key="4">
    <source>
        <dbReference type="ARBA" id="ARBA00022692"/>
    </source>
</evidence>
<feature type="binding site" evidence="16">
    <location>
        <position position="368"/>
    </location>
    <ligand>
        <name>ATP</name>
        <dbReference type="ChEBI" id="CHEBI:30616"/>
    </ligand>
</feature>
<dbReference type="PROSITE" id="PS00108">
    <property type="entry name" value="PROTEIN_KINASE_ST"/>
    <property type="match status" value="1"/>
</dbReference>
<dbReference type="GO" id="GO:0042742">
    <property type="term" value="P:defense response to bacterium"/>
    <property type="evidence" value="ECO:0007669"/>
    <property type="project" value="TreeGrafter"/>
</dbReference>
<dbReference type="Pfam" id="PF01657">
    <property type="entry name" value="Stress-antifung"/>
    <property type="match status" value="2"/>
</dbReference>
<dbReference type="EnsemblPlants" id="AUR62027662-RA">
    <property type="protein sequence ID" value="AUR62027662-RA:cds"/>
    <property type="gene ID" value="AUR62027662"/>
</dbReference>
<comment type="catalytic activity">
    <reaction evidence="15">
        <text>L-threonyl-[protein] + ATP = O-phospho-L-threonyl-[protein] + ADP + H(+)</text>
        <dbReference type="Rhea" id="RHEA:46608"/>
        <dbReference type="Rhea" id="RHEA-COMP:11060"/>
        <dbReference type="Rhea" id="RHEA-COMP:11605"/>
        <dbReference type="ChEBI" id="CHEBI:15378"/>
        <dbReference type="ChEBI" id="CHEBI:30013"/>
        <dbReference type="ChEBI" id="CHEBI:30616"/>
        <dbReference type="ChEBI" id="CHEBI:61977"/>
        <dbReference type="ChEBI" id="CHEBI:456216"/>
    </reaction>
</comment>
<feature type="domain" description="Gnk2-homologous" evidence="21">
    <location>
        <begin position="134"/>
        <end position="241"/>
    </location>
</feature>
<dbReference type="PROSITE" id="PS50011">
    <property type="entry name" value="PROTEIN_KINASE_DOM"/>
    <property type="match status" value="1"/>
</dbReference>
<dbReference type="InterPro" id="IPR002902">
    <property type="entry name" value="GNK2"/>
</dbReference>
<evidence type="ECO:0000256" key="8">
    <source>
        <dbReference type="ARBA" id="ARBA00022777"/>
    </source>
</evidence>
<comment type="catalytic activity">
    <reaction evidence="14">
        <text>L-seryl-[protein] + ATP = O-phospho-L-seryl-[protein] + ADP + H(+)</text>
        <dbReference type="Rhea" id="RHEA:17989"/>
        <dbReference type="Rhea" id="RHEA-COMP:9863"/>
        <dbReference type="Rhea" id="RHEA-COMP:11604"/>
        <dbReference type="ChEBI" id="CHEBI:15378"/>
        <dbReference type="ChEBI" id="CHEBI:29999"/>
        <dbReference type="ChEBI" id="CHEBI:30616"/>
        <dbReference type="ChEBI" id="CHEBI:83421"/>
        <dbReference type="ChEBI" id="CHEBI:456216"/>
    </reaction>
</comment>
<feature type="chain" id="PRO_5031367655" evidence="19">
    <location>
        <begin position="19"/>
        <end position="670"/>
    </location>
</feature>
<evidence type="ECO:0000313" key="23">
    <source>
        <dbReference type="Proteomes" id="UP000596660"/>
    </source>
</evidence>
<gene>
    <name evidence="22" type="primary">LOC110690969</name>
</gene>
<dbReference type="GO" id="GO:0004674">
    <property type="term" value="F:protein serine/threonine kinase activity"/>
    <property type="evidence" value="ECO:0007669"/>
    <property type="project" value="UniProtKB-KW"/>
</dbReference>
<dbReference type="OMA" id="IWMENCT"/>
<evidence type="ECO:0000313" key="22">
    <source>
        <dbReference type="EnsemblPlants" id="AUR62027662-RA:cds"/>
    </source>
</evidence>
<dbReference type="Gramene" id="AUR62027662-RA">
    <property type="protein sequence ID" value="AUR62027662-RA:cds"/>
    <property type="gene ID" value="AUR62027662"/>
</dbReference>
<keyword evidence="10 18" id="KW-1133">Transmembrane helix</keyword>
<accession>A0A803MDW9</accession>
<evidence type="ECO:0000256" key="5">
    <source>
        <dbReference type="ARBA" id="ARBA00022729"/>
    </source>
</evidence>
<dbReference type="PROSITE" id="PS51473">
    <property type="entry name" value="GNK2"/>
    <property type="match status" value="2"/>
</dbReference>
<evidence type="ECO:0000256" key="7">
    <source>
        <dbReference type="ARBA" id="ARBA00022741"/>
    </source>
</evidence>
<keyword evidence="5 19" id="KW-0732">Signal</keyword>
<dbReference type="RefSeq" id="XP_021723587.1">
    <property type="nucleotide sequence ID" value="XM_021867895.1"/>
</dbReference>
<dbReference type="GO" id="GO:0005886">
    <property type="term" value="C:plasma membrane"/>
    <property type="evidence" value="ECO:0007669"/>
    <property type="project" value="TreeGrafter"/>
</dbReference>
<keyword evidence="13" id="KW-0325">Glycoprotein</keyword>
<feature type="domain" description="Protein kinase" evidence="20">
    <location>
        <begin position="340"/>
        <end position="615"/>
    </location>
</feature>
<dbReference type="CDD" id="cd23509">
    <property type="entry name" value="Gnk2-like"/>
    <property type="match status" value="2"/>
</dbReference>
<keyword evidence="3" id="KW-0808">Transferase</keyword>
<feature type="compositionally biased region" description="Polar residues" evidence="17">
    <location>
        <begin position="642"/>
        <end position="664"/>
    </location>
</feature>
<dbReference type="FunFam" id="1.10.510.10:FF:000129">
    <property type="entry name" value="cysteine-rich receptor-like protein kinase 10"/>
    <property type="match status" value="1"/>
</dbReference>
<evidence type="ECO:0000256" key="15">
    <source>
        <dbReference type="ARBA" id="ARBA00047951"/>
    </source>
</evidence>
<keyword evidence="2" id="KW-0723">Serine/threonine-protein kinase</keyword>
<dbReference type="GeneID" id="110690969"/>
<keyword evidence="11 18" id="KW-0472">Membrane</keyword>
<dbReference type="Gene3D" id="3.30.430.20">
    <property type="entry name" value="Gnk2 domain, C-X8-C-X2-C motif"/>
    <property type="match status" value="2"/>
</dbReference>
<keyword evidence="8" id="KW-0418">Kinase</keyword>
<keyword evidence="12" id="KW-0675">Receptor</keyword>
<dbReference type="SMART" id="SM00220">
    <property type="entry name" value="S_TKc"/>
    <property type="match status" value="1"/>
</dbReference>
<dbReference type="PANTHER" id="PTHR27002">
    <property type="entry name" value="RECEPTOR-LIKE SERINE/THREONINE-PROTEIN KINASE SD1-8"/>
    <property type="match status" value="1"/>
</dbReference>
<reference evidence="22" key="1">
    <citation type="journal article" date="2017" name="Nature">
        <title>The genome of Chenopodium quinoa.</title>
        <authorList>
            <person name="Jarvis D.E."/>
            <person name="Ho Y.S."/>
            <person name="Lightfoot D.J."/>
            <person name="Schmoeckel S.M."/>
            <person name="Li B."/>
            <person name="Borm T.J.A."/>
            <person name="Ohyanagi H."/>
            <person name="Mineta K."/>
            <person name="Michell C.T."/>
            <person name="Saber N."/>
            <person name="Kharbatia N.M."/>
            <person name="Rupper R.R."/>
            <person name="Sharp A.R."/>
            <person name="Dally N."/>
            <person name="Boughton B.A."/>
            <person name="Woo Y.H."/>
            <person name="Gao G."/>
            <person name="Schijlen E.G.W.M."/>
            <person name="Guo X."/>
            <person name="Momin A.A."/>
            <person name="Negrao S."/>
            <person name="Al-Babili S."/>
            <person name="Gehring C."/>
            <person name="Roessner U."/>
            <person name="Jung C."/>
            <person name="Murphy K."/>
            <person name="Arold S.T."/>
            <person name="Gojobori T."/>
            <person name="van der Linden C.G."/>
            <person name="van Loo E.N."/>
            <person name="Jellen E.N."/>
            <person name="Maughan P.J."/>
            <person name="Tester M."/>
        </authorList>
    </citation>
    <scope>NUCLEOTIDE SEQUENCE [LARGE SCALE GENOMIC DNA]</scope>
    <source>
        <strain evidence="22">cv. PI 614886</strain>
    </source>
</reference>
<sequence>MVPIIIILVFLQFNVSNSRFLDYSKLNCSDDSSRSYTLQGLFDTNRNQLLSKLASEISTVNDGFVTKKQGLENEEPAYGLALCRGDLDRDDCKECVNKAGEVLKRVCQTWEGIIWMENCTLRFSNYSFFNLLQLQPNSVLENTNFITNHVKDWTKLLNDSLRNVTSKAASVKSGNKFATTKAWFSPLKQNLYALAQCTPNLTREDCTKCFGVAKTLFNSLLRRGGIVLTPSCNLRYELYEFFNLTKLKPSSSSPISSIAPSTTEIARIIPGNKKATAKKVAVATIVSLVVMGLLITGICVFRKKAKKYPSPDAKNVLDDLITAESLMFDLRTLEAATNNFSNDNKLGQGGFGTVYKGTLANGQEIAVKRLSKVSSQGAEEFKNEVVLIANLQHRNLVKLLGFCLAGEEKSLVFEFVPNKSLDYFLFDARKQGELKWSARYEIIKGIARGLLYLHQDSQLRIIHRDLKSGNILLDANMNPKIADFGLARISEVEQSVNATTRIVGTYGYMAPEYAMHGQFSVKSDVYSFGVLVLEIVCGKKISAGFLPHRDLLTYAWRCLTEEKPLEFMDPTLKDSYSSAEVMKSIHLGLWCAQENIEARPTMCKVVVMLNTDSAIDTMPTPQCPRSFYQSSNESSLVSRLSQPSTTTSSSANEPTSFSENQVTISELHPR</sequence>
<evidence type="ECO:0000256" key="17">
    <source>
        <dbReference type="SAM" id="MobiDB-lite"/>
    </source>
</evidence>
<dbReference type="PANTHER" id="PTHR27002:SF1050">
    <property type="entry name" value="CYSTEINE-RICH RECEPTOR-LIKE PROTEIN KINASE 5"/>
    <property type="match status" value="1"/>
</dbReference>
<feature type="signal peptide" evidence="19">
    <location>
        <begin position="1"/>
        <end position="18"/>
    </location>
</feature>
<dbReference type="InterPro" id="IPR017441">
    <property type="entry name" value="Protein_kinase_ATP_BS"/>
</dbReference>
<protein>
    <submittedName>
        <fullName evidence="22">Uncharacterized protein</fullName>
    </submittedName>
</protein>
<evidence type="ECO:0000256" key="19">
    <source>
        <dbReference type="SAM" id="SignalP"/>
    </source>
</evidence>
<evidence type="ECO:0000256" key="2">
    <source>
        <dbReference type="ARBA" id="ARBA00022527"/>
    </source>
</evidence>
<feature type="domain" description="Gnk2-homologous" evidence="21">
    <location>
        <begin position="23"/>
        <end position="128"/>
    </location>
</feature>
<dbReference type="FunFam" id="3.30.200.20:FF:000142">
    <property type="entry name" value="Cysteine-rich receptor-like protein kinase 10"/>
    <property type="match status" value="1"/>
</dbReference>
<evidence type="ECO:0000256" key="3">
    <source>
        <dbReference type="ARBA" id="ARBA00022679"/>
    </source>
</evidence>
<dbReference type="Pfam" id="PF07714">
    <property type="entry name" value="PK_Tyr_Ser-Thr"/>
    <property type="match status" value="1"/>
</dbReference>
<dbReference type="PROSITE" id="PS00107">
    <property type="entry name" value="PROTEIN_KINASE_ATP"/>
    <property type="match status" value="1"/>
</dbReference>
<dbReference type="Gene3D" id="1.10.510.10">
    <property type="entry name" value="Transferase(Phosphotransferase) domain 1"/>
    <property type="match status" value="1"/>
</dbReference>
<evidence type="ECO:0000259" key="21">
    <source>
        <dbReference type="PROSITE" id="PS51473"/>
    </source>
</evidence>
<evidence type="ECO:0000256" key="14">
    <source>
        <dbReference type="ARBA" id="ARBA00047558"/>
    </source>
</evidence>
<keyword evidence="23" id="KW-1185">Reference proteome</keyword>
<evidence type="ECO:0000256" key="13">
    <source>
        <dbReference type="ARBA" id="ARBA00023180"/>
    </source>
</evidence>
<proteinExistence type="predicted"/>
<evidence type="ECO:0000256" key="1">
    <source>
        <dbReference type="ARBA" id="ARBA00004167"/>
    </source>
</evidence>
<keyword evidence="7 16" id="KW-0547">Nucleotide-binding</keyword>
<evidence type="ECO:0000256" key="16">
    <source>
        <dbReference type="PROSITE-ProRule" id="PRU10141"/>
    </source>
</evidence>
<evidence type="ECO:0000256" key="9">
    <source>
        <dbReference type="ARBA" id="ARBA00022840"/>
    </source>
</evidence>
<dbReference type="SUPFAM" id="SSF56112">
    <property type="entry name" value="Protein kinase-like (PK-like)"/>
    <property type="match status" value="1"/>
</dbReference>
<organism evidence="22 23">
    <name type="scientific">Chenopodium quinoa</name>
    <name type="common">Quinoa</name>
    <dbReference type="NCBI Taxonomy" id="63459"/>
    <lineage>
        <taxon>Eukaryota</taxon>
        <taxon>Viridiplantae</taxon>
        <taxon>Streptophyta</taxon>
        <taxon>Embryophyta</taxon>
        <taxon>Tracheophyta</taxon>
        <taxon>Spermatophyta</taxon>
        <taxon>Magnoliopsida</taxon>
        <taxon>eudicotyledons</taxon>
        <taxon>Gunneridae</taxon>
        <taxon>Pentapetalae</taxon>
        <taxon>Caryophyllales</taxon>
        <taxon>Chenopodiaceae</taxon>
        <taxon>Chenopodioideae</taxon>
        <taxon>Atripliceae</taxon>
        <taxon>Chenopodium</taxon>
    </lineage>
</organism>
<dbReference type="CDD" id="cd14066">
    <property type="entry name" value="STKc_IRAK"/>
    <property type="match status" value="1"/>
</dbReference>
<keyword evidence="4 18" id="KW-0812">Transmembrane</keyword>
<evidence type="ECO:0000256" key="12">
    <source>
        <dbReference type="ARBA" id="ARBA00023170"/>
    </source>
</evidence>
<dbReference type="AlphaFoldDB" id="A0A803MDW9"/>
<dbReference type="InterPro" id="IPR001245">
    <property type="entry name" value="Ser-Thr/Tyr_kinase_cat_dom"/>
</dbReference>
<dbReference type="KEGG" id="cqi:110690969"/>
<evidence type="ECO:0000256" key="11">
    <source>
        <dbReference type="ARBA" id="ARBA00023136"/>
    </source>
</evidence>
<feature type="transmembrane region" description="Helical" evidence="18">
    <location>
        <begin position="280"/>
        <end position="301"/>
    </location>
</feature>
<dbReference type="InterPro" id="IPR000719">
    <property type="entry name" value="Prot_kinase_dom"/>
</dbReference>
<keyword evidence="6" id="KW-0677">Repeat</keyword>
<dbReference type="InterPro" id="IPR011009">
    <property type="entry name" value="Kinase-like_dom_sf"/>
</dbReference>
<name>A0A803MDW9_CHEQI</name>
<dbReference type="Proteomes" id="UP000596660">
    <property type="component" value="Unplaced"/>
</dbReference>
<evidence type="ECO:0000256" key="6">
    <source>
        <dbReference type="ARBA" id="ARBA00022737"/>
    </source>
</evidence>
<evidence type="ECO:0000256" key="10">
    <source>
        <dbReference type="ARBA" id="ARBA00022989"/>
    </source>
</evidence>
<comment type="subcellular location">
    <subcellularLocation>
        <location evidence="1">Membrane</location>
        <topology evidence="1">Single-pass membrane protein</topology>
    </subcellularLocation>
</comment>
<evidence type="ECO:0000259" key="20">
    <source>
        <dbReference type="PROSITE" id="PS50011"/>
    </source>
</evidence>
<dbReference type="InterPro" id="IPR038408">
    <property type="entry name" value="GNK2_sf"/>
</dbReference>
<reference evidence="22" key="2">
    <citation type="submission" date="2021-03" db="UniProtKB">
        <authorList>
            <consortium name="EnsemblPlants"/>
        </authorList>
    </citation>
    <scope>IDENTIFICATION</scope>
</reference>
<dbReference type="GO" id="GO:0005524">
    <property type="term" value="F:ATP binding"/>
    <property type="evidence" value="ECO:0007669"/>
    <property type="project" value="UniProtKB-UniRule"/>
</dbReference>
<keyword evidence="9 16" id="KW-0067">ATP-binding</keyword>
<dbReference type="Gene3D" id="3.30.200.20">
    <property type="entry name" value="Phosphorylase Kinase, domain 1"/>
    <property type="match status" value="1"/>
</dbReference>